<dbReference type="PROSITE" id="PS51347">
    <property type="entry name" value="PHOSPHOTRIESTERASE_2"/>
    <property type="match status" value="1"/>
</dbReference>
<evidence type="ECO:0000256" key="3">
    <source>
        <dbReference type="PROSITE-ProRule" id="PRU00679"/>
    </source>
</evidence>
<keyword evidence="1" id="KW-0479">Metal-binding</keyword>
<evidence type="ECO:0000313" key="5">
    <source>
        <dbReference type="Proteomes" id="UP001185927"/>
    </source>
</evidence>
<dbReference type="PANTHER" id="PTHR10819:SF3">
    <property type="entry name" value="PHOSPHOTRIESTERASE-RELATED PROTEIN"/>
    <property type="match status" value="1"/>
</dbReference>
<dbReference type="Proteomes" id="UP001185927">
    <property type="component" value="Unassembled WGS sequence"/>
</dbReference>
<name>A0ABU4C306_RHOGO</name>
<evidence type="ECO:0008006" key="6">
    <source>
        <dbReference type="Google" id="ProtNLM"/>
    </source>
</evidence>
<keyword evidence="5" id="KW-1185">Reference proteome</keyword>
<accession>A0ABU4C306</accession>
<dbReference type="PANTHER" id="PTHR10819">
    <property type="entry name" value="PHOSPHOTRIESTERASE-RELATED"/>
    <property type="match status" value="1"/>
</dbReference>
<evidence type="ECO:0000256" key="2">
    <source>
        <dbReference type="ARBA" id="ARBA00022801"/>
    </source>
</evidence>
<comment type="similarity">
    <text evidence="3">Belongs to the metallo-dependent hydrolases superfamily. Phosphotriesterase family.</text>
</comment>
<gene>
    <name evidence="4" type="ORF">R3Q16_30050</name>
</gene>
<sequence length="324" mass="34708">MTSASPGSVRTVLGDVESGLLGWTNYHEHLFQVSPLLPGDELDDEQRSGDEAGLAKAGGINAMVDATPIGLGRNPEATARISAKHSLHVVATTGMHREAHYGSDHWLQDRSVEQLTALLVRDVATSMPTVDEADSNTPARGPGGSPVRAGVLKLGIGYWEITDFERRALAAVAAAHVVTNAPITIHLEYCTAAFEVLDLLRAEGVDSDAIGLAHVDRNPDPGLHADLAATGAYLGYDGFARSRNWPDSVLLDCFTRAAELGAEDRLLLGGDVARRSRYVAYGGMPGLAYLTERVVPRLERAGRLDLIESAMVRNPARWLGRFGI</sequence>
<protein>
    <recommendedName>
        <fullName evidence="6">Aryldialkylphosphatase</fullName>
    </recommendedName>
</protein>
<dbReference type="Pfam" id="PF02126">
    <property type="entry name" value="PTE"/>
    <property type="match status" value="1"/>
</dbReference>
<dbReference type="InterPro" id="IPR032466">
    <property type="entry name" value="Metal_Hydrolase"/>
</dbReference>
<comment type="caution">
    <text evidence="4">The sequence shown here is derived from an EMBL/GenBank/DDBJ whole genome shotgun (WGS) entry which is preliminary data.</text>
</comment>
<reference evidence="4 5" key="1">
    <citation type="submission" date="2023-10" db="EMBL/GenBank/DDBJ databases">
        <title>Development of a sustainable strategy for remediation of hydrocarbon-contaminated territories based on the waste exchange concept.</title>
        <authorList>
            <person name="Krivoruchko A."/>
        </authorList>
    </citation>
    <scope>NUCLEOTIDE SEQUENCE [LARGE SCALE GENOMIC DNA]</scope>
    <source>
        <strain evidence="4 5">IEGM 1203</strain>
    </source>
</reference>
<evidence type="ECO:0000313" key="4">
    <source>
        <dbReference type="EMBL" id="MDV6270876.1"/>
    </source>
</evidence>
<dbReference type="InterPro" id="IPR001559">
    <property type="entry name" value="Phosphotriesterase"/>
</dbReference>
<dbReference type="RefSeq" id="WP_317545328.1">
    <property type="nucleotide sequence ID" value="NZ_JAWLKB010000025.1"/>
</dbReference>
<dbReference type="EMBL" id="JAWLKB010000025">
    <property type="protein sequence ID" value="MDV6270876.1"/>
    <property type="molecule type" value="Genomic_DNA"/>
</dbReference>
<dbReference type="Gene3D" id="3.20.20.140">
    <property type="entry name" value="Metal-dependent hydrolases"/>
    <property type="match status" value="1"/>
</dbReference>
<keyword evidence="2" id="KW-0378">Hydrolase</keyword>
<dbReference type="PIRSF" id="PIRSF016839">
    <property type="entry name" value="PhP"/>
    <property type="match status" value="1"/>
</dbReference>
<evidence type="ECO:0000256" key="1">
    <source>
        <dbReference type="ARBA" id="ARBA00022723"/>
    </source>
</evidence>
<proteinExistence type="inferred from homology"/>
<dbReference type="SUPFAM" id="SSF51556">
    <property type="entry name" value="Metallo-dependent hydrolases"/>
    <property type="match status" value="1"/>
</dbReference>
<organism evidence="4 5">
    <name type="scientific">Rhodococcus globerulus</name>
    <dbReference type="NCBI Taxonomy" id="33008"/>
    <lineage>
        <taxon>Bacteria</taxon>
        <taxon>Bacillati</taxon>
        <taxon>Actinomycetota</taxon>
        <taxon>Actinomycetes</taxon>
        <taxon>Mycobacteriales</taxon>
        <taxon>Nocardiaceae</taxon>
        <taxon>Rhodococcus</taxon>
    </lineage>
</organism>
<feature type="modified residue" description="N6-carboxylysine" evidence="3">
    <location>
        <position position="153"/>
    </location>
</feature>